<proteinExistence type="predicted"/>
<evidence type="ECO:0000313" key="2">
    <source>
        <dbReference type="EMBL" id="SVC72532.1"/>
    </source>
</evidence>
<evidence type="ECO:0000256" key="1">
    <source>
        <dbReference type="SAM" id="MobiDB-lite"/>
    </source>
</evidence>
<dbReference type="EMBL" id="UINC01107281">
    <property type="protein sequence ID" value="SVC72532.1"/>
    <property type="molecule type" value="Genomic_DNA"/>
</dbReference>
<dbReference type="AlphaFoldDB" id="A0A382PKM9"/>
<accession>A0A382PKM9</accession>
<reference evidence="2" key="1">
    <citation type="submission" date="2018-05" db="EMBL/GenBank/DDBJ databases">
        <authorList>
            <person name="Lanie J.A."/>
            <person name="Ng W.-L."/>
            <person name="Kazmierczak K.M."/>
            <person name="Andrzejewski T.M."/>
            <person name="Davidsen T.M."/>
            <person name="Wayne K.J."/>
            <person name="Tettelin H."/>
            <person name="Glass J.I."/>
            <person name="Rusch D."/>
            <person name="Podicherti R."/>
            <person name="Tsui H.-C.T."/>
            <person name="Winkler M.E."/>
        </authorList>
    </citation>
    <scope>NUCLEOTIDE SEQUENCE</scope>
</reference>
<name>A0A382PKM9_9ZZZZ</name>
<gene>
    <name evidence="2" type="ORF">METZ01_LOCUS325386</name>
</gene>
<organism evidence="2">
    <name type="scientific">marine metagenome</name>
    <dbReference type="NCBI Taxonomy" id="408172"/>
    <lineage>
        <taxon>unclassified sequences</taxon>
        <taxon>metagenomes</taxon>
        <taxon>ecological metagenomes</taxon>
    </lineage>
</organism>
<feature type="region of interest" description="Disordered" evidence="1">
    <location>
        <begin position="1"/>
        <end position="67"/>
    </location>
</feature>
<feature type="compositionally biased region" description="Basic residues" evidence="1">
    <location>
        <begin position="1"/>
        <end position="22"/>
    </location>
</feature>
<sequence length="67" mass="7053">MTKAKARQRAKAKAAQKARKRKAAADQAGQNIHPGQFDHGGGSIKGPRTNPNAMNFGGAKRGAARSR</sequence>
<protein>
    <submittedName>
        <fullName evidence="2">Uncharacterized protein</fullName>
    </submittedName>
</protein>